<evidence type="ECO:0000313" key="1">
    <source>
        <dbReference type="EMBL" id="KAJ6988634.1"/>
    </source>
</evidence>
<protein>
    <submittedName>
        <fullName evidence="1">Uncharacterized protein</fullName>
    </submittedName>
</protein>
<gene>
    <name evidence="1" type="ORF">NC653_021527</name>
</gene>
<evidence type="ECO:0000313" key="2">
    <source>
        <dbReference type="Proteomes" id="UP001164929"/>
    </source>
</evidence>
<dbReference type="Proteomes" id="UP001164929">
    <property type="component" value="Chromosome 8"/>
</dbReference>
<dbReference type="AlphaFoldDB" id="A0AAD6MNS2"/>
<organism evidence="1 2">
    <name type="scientific">Populus alba x Populus x berolinensis</name>
    <dbReference type="NCBI Taxonomy" id="444605"/>
    <lineage>
        <taxon>Eukaryota</taxon>
        <taxon>Viridiplantae</taxon>
        <taxon>Streptophyta</taxon>
        <taxon>Embryophyta</taxon>
        <taxon>Tracheophyta</taxon>
        <taxon>Spermatophyta</taxon>
        <taxon>Magnoliopsida</taxon>
        <taxon>eudicotyledons</taxon>
        <taxon>Gunneridae</taxon>
        <taxon>Pentapetalae</taxon>
        <taxon>rosids</taxon>
        <taxon>fabids</taxon>
        <taxon>Malpighiales</taxon>
        <taxon>Salicaceae</taxon>
        <taxon>Saliceae</taxon>
        <taxon>Populus</taxon>
    </lineage>
</organism>
<dbReference type="EMBL" id="JAQIZT010000008">
    <property type="protein sequence ID" value="KAJ6988634.1"/>
    <property type="molecule type" value="Genomic_DNA"/>
</dbReference>
<name>A0AAD6MNS2_9ROSI</name>
<keyword evidence="2" id="KW-1185">Reference proteome</keyword>
<proteinExistence type="predicted"/>
<accession>A0AAD6MNS2</accession>
<comment type="caution">
    <text evidence="1">The sequence shown here is derived from an EMBL/GenBank/DDBJ whole genome shotgun (WGS) entry which is preliminary data.</text>
</comment>
<sequence length="33" mass="3976">MIRIGGVARERLCKERIRCNFSWNQVKRGITRK</sequence>
<reference evidence="1" key="1">
    <citation type="journal article" date="2023" name="Mol. Ecol. Resour.">
        <title>Chromosome-level genome assembly of a triploid poplar Populus alba 'Berolinensis'.</title>
        <authorList>
            <person name="Chen S."/>
            <person name="Yu Y."/>
            <person name="Wang X."/>
            <person name="Wang S."/>
            <person name="Zhang T."/>
            <person name="Zhou Y."/>
            <person name="He R."/>
            <person name="Meng N."/>
            <person name="Wang Y."/>
            <person name="Liu W."/>
            <person name="Liu Z."/>
            <person name="Liu J."/>
            <person name="Guo Q."/>
            <person name="Huang H."/>
            <person name="Sederoff R.R."/>
            <person name="Wang G."/>
            <person name="Qu G."/>
            <person name="Chen S."/>
        </authorList>
    </citation>
    <scope>NUCLEOTIDE SEQUENCE</scope>
    <source>
        <strain evidence="1">SC-2020</strain>
    </source>
</reference>